<dbReference type="PANTHER" id="PTHR32060">
    <property type="entry name" value="TAIL-SPECIFIC PROTEASE"/>
    <property type="match status" value="1"/>
</dbReference>
<evidence type="ECO:0000256" key="2">
    <source>
        <dbReference type="ARBA" id="ARBA00022670"/>
    </source>
</evidence>
<keyword evidence="9" id="KW-1185">Reference proteome</keyword>
<dbReference type="InterPro" id="IPR036034">
    <property type="entry name" value="PDZ_sf"/>
</dbReference>
<dbReference type="InterPro" id="IPR001478">
    <property type="entry name" value="PDZ"/>
</dbReference>
<dbReference type="Pfam" id="PF17820">
    <property type="entry name" value="PDZ_6"/>
    <property type="match status" value="1"/>
</dbReference>
<dbReference type="InterPro" id="IPR036365">
    <property type="entry name" value="PGBD-like_sf"/>
</dbReference>
<name>A0ABR7T9X9_9LACT</name>
<accession>A0ABR7T9X9</accession>
<proteinExistence type="inferred from homology"/>
<feature type="domain" description="PDZ" evidence="7">
    <location>
        <begin position="115"/>
        <end position="197"/>
    </location>
</feature>
<dbReference type="InterPro" id="IPR004447">
    <property type="entry name" value="Peptidase_S41A"/>
</dbReference>
<evidence type="ECO:0000259" key="7">
    <source>
        <dbReference type="PROSITE" id="PS50106"/>
    </source>
</evidence>
<dbReference type="CDD" id="cd07560">
    <property type="entry name" value="Peptidase_S41_CPP"/>
    <property type="match status" value="1"/>
</dbReference>
<keyword evidence="3 5" id="KW-0378">Hydrolase</keyword>
<dbReference type="SUPFAM" id="SSF52096">
    <property type="entry name" value="ClpP/crotonase"/>
    <property type="match status" value="1"/>
</dbReference>
<keyword evidence="4 5" id="KW-0720">Serine protease</keyword>
<sequence length="498" mass="53888">MENEPNNEKRKKGIKPWIYGTSLLVVAALSIGGTVAVTNADENTNEEQAQNQVNSSEASVAVDSEDFEKIQTVYDTLMSDYYQGVESETLIEGAITGMTESVGDPYTQYLNVEESSSLNESISASFEGIGAEVMKQGDNVMIVSPIAGSPAEKAGLQPNDIIVKVDEQELSGMSLNEAVSYIRGEKGSEVVLTIKRGETTFEVTLVRDTIPVETVLYQLDKENPTIGSITITSFSSPTYEDLVMAIEDLREQGATSFVFDVRQNPGGLLNAGLSISNLFLENGDIILQTQEKDQEPVSIVADDKTMGSFKVTEPSVLLVDEGSASASEILAGAVSESGNVKLIGTKTFGKGTVQNVATFDDSSELKLTIAKWLTPSGEWIHEKGITPDIEVSLPEYANLLLIDSSKTYQLGDVSAEVENLEKVLDALGYSVEDTDGYFDESTQEAVKEFQTDTKLTVDGKVTGETSTQLVESLRKLIDENDTQYEAAIKELQSSKSND</sequence>
<dbReference type="Proteomes" id="UP000638836">
    <property type="component" value="Unassembled WGS sequence"/>
</dbReference>
<dbReference type="PROSITE" id="PS50106">
    <property type="entry name" value="PDZ"/>
    <property type="match status" value="1"/>
</dbReference>
<protein>
    <submittedName>
        <fullName evidence="8">PDZ domain-containing protein</fullName>
    </submittedName>
</protein>
<dbReference type="Pfam" id="PF22694">
    <property type="entry name" value="CtpB_N-like"/>
    <property type="match status" value="1"/>
</dbReference>
<evidence type="ECO:0000313" key="9">
    <source>
        <dbReference type="Proteomes" id="UP000638836"/>
    </source>
</evidence>
<evidence type="ECO:0000256" key="1">
    <source>
        <dbReference type="ARBA" id="ARBA00009179"/>
    </source>
</evidence>
<dbReference type="Gene3D" id="3.90.226.10">
    <property type="entry name" value="2-enoyl-CoA Hydratase, Chain A, domain 1"/>
    <property type="match status" value="1"/>
</dbReference>
<evidence type="ECO:0000256" key="6">
    <source>
        <dbReference type="SAM" id="Phobius"/>
    </source>
</evidence>
<dbReference type="RefSeq" id="WP_187948590.1">
    <property type="nucleotide sequence ID" value="NZ_WNJQ01000002.1"/>
</dbReference>
<gene>
    <name evidence="8" type="ORF">GLO26_02830</name>
</gene>
<dbReference type="InterPro" id="IPR005151">
    <property type="entry name" value="Tail-specific_protease"/>
</dbReference>
<dbReference type="InterPro" id="IPR036366">
    <property type="entry name" value="PGBDSf"/>
</dbReference>
<comment type="similarity">
    <text evidence="1 5">Belongs to the peptidase S41A family.</text>
</comment>
<keyword evidence="6" id="KW-0472">Membrane</keyword>
<dbReference type="SMART" id="SM00245">
    <property type="entry name" value="TSPc"/>
    <property type="match status" value="1"/>
</dbReference>
<organism evidence="8 9">
    <name type="scientific">Carnobacterium inhibens</name>
    <dbReference type="NCBI Taxonomy" id="147709"/>
    <lineage>
        <taxon>Bacteria</taxon>
        <taxon>Bacillati</taxon>
        <taxon>Bacillota</taxon>
        <taxon>Bacilli</taxon>
        <taxon>Lactobacillales</taxon>
        <taxon>Carnobacteriaceae</taxon>
        <taxon>Carnobacterium</taxon>
    </lineage>
</organism>
<comment type="caution">
    <text evidence="8">The sequence shown here is derived from an EMBL/GenBank/DDBJ whole genome shotgun (WGS) entry which is preliminary data.</text>
</comment>
<dbReference type="Pfam" id="PF03572">
    <property type="entry name" value="Peptidase_S41"/>
    <property type="match status" value="1"/>
</dbReference>
<keyword evidence="2 5" id="KW-0645">Protease</keyword>
<dbReference type="InterPro" id="IPR029045">
    <property type="entry name" value="ClpP/crotonase-like_dom_sf"/>
</dbReference>
<dbReference type="SMART" id="SM00228">
    <property type="entry name" value="PDZ"/>
    <property type="match status" value="1"/>
</dbReference>
<keyword evidence="6" id="KW-1133">Transmembrane helix</keyword>
<evidence type="ECO:0000256" key="3">
    <source>
        <dbReference type="ARBA" id="ARBA00022801"/>
    </source>
</evidence>
<evidence type="ECO:0000313" key="8">
    <source>
        <dbReference type="EMBL" id="MBC9824765.1"/>
    </source>
</evidence>
<dbReference type="SUPFAM" id="SSF47090">
    <property type="entry name" value="PGBD-like"/>
    <property type="match status" value="1"/>
</dbReference>
<dbReference type="Gene3D" id="3.30.750.44">
    <property type="match status" value="1"/>
</dbReference>
<dbReference type="InterPro" id="IPR041489">
    <property type="entry name" value="PDZ_6"/>
</dbReference>
<keyword evidence="6" id="KW-0812">Transmembrane</keyword>
<dbReference type="SUPFAM" id="SSF50156">
    <property type="entry name" value="PDZ domain-like"/>
    <property type="match status" value="1"/>
</dbReference>
<dbReference type="PANTHER" id="PTHR32060:SF30">
    <property type="entry name" value="CARBOXY-TERMINAL PROCESSING PROTEASE CTPA"/>
    <property type="match status" value="1"/>
</dbReference>
<dbReference type="EMBL" id="WNJQ01000002">
    <property type="protein sequence ID" value="MBC9824765.1"/>
    <property type="molecule type" value="Genomic_DNA"/>
</dbReference>
<evidence type="ECO:0000256" key="5">
    <source>
        <dbReference type="RuleBase" id="RU004404"/>
    </source>
</evidence>
<dbReference type="Gene3D" id="1.10.101.10">
    <property type="entry name" value="PGBD-like superfamily/PGBD"/>
    <property type="match status" value="1"/>
</dbReference>
<reference evidence="8 9" key="1">
    <citation type="journal article" date="2020" name="Microorganisms">
        <title>New Insight into Antimicrobial Compounds from Food and Marine-Sourced Carnobacterium Species through Phenotype and Genome Analyses.</title>
        <authorList>
            <person name="Begrem S."/>
            <person name="Ivaniuk F."/>
            <person name="Gigout-Chevalier F."/>
            <person name="Kolypczuk L."/>
            <person name="Bonnetot S."/>
            <person name="Leroi F."/>
            <person name="Grovel O."/>
            <person name="Delbarre-Ladrat C."/>
            <person name="Passerini D."/>
        </authorList>
    </citation>
    <scope>NUCLEOTIDE SEQUENCE [LARGE SCALE GENOMIC DNA]</scope>
    <source>
        <strain evidence="8 9">MIP2551</strain>
    </source>
</reference>
<dbReference type="NCBIfam" id="TIGR00225">
    <property type="entry name" value="prc"/>
    <property type="match status" value="1"/>
</dbReference>
<dbReference type="Pfam" id="PF01471">
    <property type="entry name" value="PG_binding_1"/>
    <property type="match status" value="1"/>
</dbReference>
<dbReference type="Gene3D" id="2.30.42.10">
    <property type="match status" value="1"/>
</dbReference>
<evidence type="ECO:0000256" key="4">
    <source>
        <dbReference type="ARBA" id="ARBA00022825"/>
    </source>
</evidence>
<feature type="transmembrane region" description="Helical" evidence="6">
    <location>
        <begin position="17"/>
        <end position="37"/>
    </location>
</feature>
<dbReference type="InterPro" id="IPR055210">
    <property type="entry name" value="CtpA/B_N"/>
</dbReference>
<dbReference type="InterPro" id="IPR002477">
    <property type="entry name" value="Peptidoglycan-bd-like"/>
</dbReference>